<gene>
    <name evidence="3" type="ORF">HOO34_02505</name>
</gene>
<feature type="chain" id="PRO_5028833382" evidence="2">
    <location>
        <begin position="19"/>
        <end position="907"/>
    </location>
</feature>
<feature type="transmembrane region" description="Helical" evidence="1">
    <location>
        <begin position="274"/>
        <end position="292"/>
    </location>
</feature>
<keyword evidence="1" id="KW-0472">Membrane</keyword>
<dbReference type="EMBL" id="CP060693">
    <property type="protein sequence ID" value="QNM90621.1"/>
    <property type="molecule type" value="Genomic_DNA"/>
</dbReference>
<name>A0A7G9LPS2_9BACT</name>
<sequence length="907" mass="101224">MKTKIIFLLLVVANQLLAINSNGFVANINGFNFSENKNHEINSNYLQTISNISCGDGGSDEITTILQSVDLKAGKFTCLKYLPGQSEPERIEFKVDNTRLASEKSALKNFINNNLGTAGVVFYNQLGSYVFPGIEVDGRTNYISTVNISELYNNNASLLEYSKNNNSVKINIDSHSNANETLSNILTGLFLLNPDYFANDVISEDGVLKINDLVVDNGAQQAINQQAGVIDRAIRLFAKEKNENKELDTFSLTDFMDKKLWGFYVYFLINVEQAFSYILGTMLLFGAGYIVIKAGFRKIKKKILKVQEQEKQGFGEIVINGLVAITIFLIPISTAPITVPDKFLYEKSVNKDIPTNSEDEFYQNSTLAKVTLRFFANQGSTWANTVSDYSLYSYLRFLEAKQGFITERQISQNTEAIKKLFEDIFYLKKDFDFLNNICKPAFSDYLVVNQRFNTISKEANEQLNNAINISSNNINKVLKIDRIDPAVCQKLEKDVFTNSRKILSDYAFLRQQIKINKEVIKMNNDGKADNQKVGFQTFIDLIQFQQNHYGWINSVTVPVLYNLLFQNQNPVFNEDVAIEKIKDSNDYNLISAWSKNDEQKSEIKNSIDDSSLASILGHIQSKFIWFAFPSFPPVFDNMYQFFSNIAGLDPTAQQLEEKESKLAGVISTAKYFLAGAAAGPLGLLGAGIMSALSSFGSFVLGAITSALQYGILLYISLVVSIFIVTMMITSIILIVVAVAAIIKIVMYFFRTIITAVVVDLIVFYAIVTNKKEYFDAFLGKTLILLILTPLAIVFANYIYIFISTAAIDLYLLLIGVTFDTMAIANETIIANSENSFFNGLTAMMSAVSLKALGVVVIHVFSGICGVYIIFKLQDIISSMIGINGDDSNISQITEKLQQKMAGDMVKV</sequence>
<proteinExistence type="predicted"/>
<protein>
    <submittedName>
        <fullName evidence="3">Uncharacterized protein</fullName>
    </submittedName>
</protein>
<dbReference type="Proteomes" id="UP000515842">
    <property type="component" value="Chromosome"/>
</dbReference>
<organism evidence="3 4">
    <name type="scientific">Aliarcobacter cryaerophilus</name>
    <dbReference type="NCBI Taxonomy" id="28198"/>
    <lineage>
        <taxon>Bacteria</taxon>
        <taxon>Pseudomonadati</taxon>
        <taxon>Campylobacterota</taxon>
        <taxon>Epsilonproteobacteria</taxon>
        <taxon>Campylobacterales</taxon>
        <taxon>Arcobacteraceae</taxon>
        <taxon>Aliarcobacter</taxon>
    </lineage>
</organism>
<feature type="signal peptide" evidence="2">
    <location>
        <begin position="1"/>
        <end position="18"/>
    </location>
</feature>
<dbReference type="AlphaFoldDB" id="A0A7G9LPS2"/>
<feature type="transmembrane region" description="Helical" evidence="1">
    <location>
        <begin position="809"/>
        <end position="829"/>
    </location>
</feature>
<reference evidence="3 4" key="1">
    <citation type="journal article" date="2020" name="Front. Microbiol.">
        <title>Genomic Analysis and Antimicrobial Resistance of Aliarcobacter cryaerophilus Strains From German Water Poultry.</title>
        <authorList>
            <person name="Muller E."/>
            <person name="Hotzel H."/>
            <person name="Ahlers C."/>
            <person name="Hanel I."/>
            <person name="Tomaso H."/>
            <person name="Abdel-Glil M.Y."/>
        </authorList>
    </citation>
    <scope>NUCLEOTIDE SEQUENCE [LARGE SCALE GENOMIC DNA]</scope>
    <source>
        <strain evidence="3 4">16CS1285-4</strain>
    </source>
</reference>
<keyword evidence="2" id="KW-0732">Signal</keyword>
<dbReference type="RefSeq" id="WP_187474851.1">
    <property type="nucleotide sequence ID" value="NZ_CP060693.1"/>
</dbReference>
<evidence type="ECO:0000256" key="2">
    <source>
        <dbReference type="SAM" id="SignalP"/>
    </source>
</evidence>
<feature type="transmembrane region" description="Helical" evidence="1">
    <location>
        <begin position="849"/>
        <end position="870"/>
    </location>
</feature>
<evidence type="ECO:0000313" key="4">
    <source>
        <dbReference type="Proteomes" id="UP000515842"/>
    </source>
</evidence>
<evidence type="ECO:0000256" key="1">
    <source>
        <dbReference type="SAM" id="Phobius"/>
    </source>
</evidence>
<feature type="transmembrane region" description="Helical" evidence="1">
    <location>
        <begin position="671"/>
        <end position="688"/>
    </location>
</feature>
<feature type="transmembrane region" description="Helical" evidence="1">
    <location>
        <begin position="313"/>
        <end position="332"/>
    </location>
</feature>
<feature type="transmembrane region" description="Helical" evidence="1">
    <location>
        <begin position="695"/>
        <end position="715"/>
    </location>
</feature>
<feature type="transmembrane region" description="Helical" evidence="1">
    <location>
        <begin position="747"/>
        <end position="767"/>
    </location>
</feature>
<evidence type="ECO:0000313" key="3">
    <source>
        <dbReference type="EMBL" id="QNM90621.1"/>
    </source>
</evidence>
<accession>A0A7G9LPS2</accession>
<feature type="transmembrane region" description="Helical" evidence="1">
    <location>
        <begin position="782"/>
        <end position="802"/>
    </location>
</feature>
<keyword evidence="1" id="KW-1133">Transmembrane helix</keyword>
<feature type="transmembrane region" description="Helical" evidence="1">
    <location>
        <begin position="721"/>
        <end position="742"/>
    </location>
</feature>
<keyword evidence="1" id="KW-0812">Transmembrane</keyword>